<dbReference type="AlphaFoldDB" id="A0A3N4VNK3"/>
<protein>
    <submittedName>
        <fullName evidence="1">Uncharacterized protein</fullName>
    </submittedName>
</protein>
<comment type="caution">
    <text evidence="1">The sequence shown here is derived from an EMBL/GenBank/DDBJ whole genome shotgun (WGS) entry which is preliminary data.</text>
</comment>
<proteinExistence type="predicted"/>
<name>A0A3N4VNK3_9GAMM</name>
<accession>A0A3N4VNK3</accession>
<evidence type="ECO:0000313" key="1">
    <source>
        <dbReference type="EMBL" id="RPE74664.1"/>
    </source>
</evidence>
<gene>
    <name evidence="1" type="ORF">EDC50_3193</name>
</gene>
<sequence length="112" mass="12466">MDWHREYVAESIKRFELDSFRRDPSFEWLQLVAAQNPRIADHARTVALEAGDTHGAAVAETVRNSVQGRRPRVSPKQGFVVARILAEKYGTARAVAAALYGLTDEEINDASV</sequence>
<dbReference type="OrthoDB" id="10003582at2"/>
<dbReference type="RefSeq" id="WP_123771521.1">
    <property type="nucleotide sequence ID" value="NZ_RKQN01000008.1"/>
</dbReference>
<evidence type="ECO:0000313" key="2">
    <source>
        <dbReference type="Proteomes" id="UP000269708"/>
    </source>
</evidence>
<dbReference type="Proteomes" id="UP000269708">
    <property type="component" value="Unassembled WGS sequence"/>
</dbReference>
<keyword evidence="2" id="KW-1185">Reference proteome</keyword>
<organism evidence="1 2">
    <name type="scientific">Vulcaniibacterium tengchongense</name>
    <dbReference type="NCBI Taxonomy" id="1273429"/>
    <lineage>
        <taxon>Bacteria</taxon>
        <taxon>Pseudomonadati</taxon>
        <taxon>Pseudomonadota</taxon>
        <taxon>Gammaproteobacteria</taxon>
        <taxon>Lysobacterales</taxon>
        <taxon>Lysobacteraceae</taxon>
        <taxon>Vulcaniibacterium</taxon>
    </lineage>
</organism>
<reference evidence="1 2" key="1">
    <citation type="submission" date="2018-11" db="EMBL/GenBank/DDBJ databases">
        <title>Genomic Encyclopedia of Type Strains, Phase IV (KMG-IV): sequencing the most valuable type-strain genomes for metagenomic binning, comparative biology and taxonomic classification.</title>
        <authorList>
            <person name="Goeker M."/>
        </authorList>
    </citation>
    <scope>NUCLEOTIDE SEQUENCE [LARGE SCALE GENOMIC DNA]</scope>
    <source>
        <strain evidence="1 2">DSM 25623</strain>
    </source>
</reference>
<dbReference type="EMBL" id="RKQN01000008">
    <property type="protein sequence ID" value="RPE74664.1"/>
    <property type="molecule type" value="Genomic_DNA"/>
</dbReference>